<feature type="domain" description="Tyr recombinase" evidence="10">
    <location>
        <begin position="135"/>
        <end position="329"/>
    </location>
</feature>
<dbReference type="GO" id="GO:0016787">
    <property type="term" value="F:hydrolase activity"/>
    <property type="evidence" value="ECO:0007669"/>
    <property type="project" value="UniProtKB-KW"/>
</dbReference>
<dbReference type="GO" id="GO:0016740">
    <property type="term" value="F:transferase activity"/>
    <property type="evidence" value="ECO:0007669"/>
    <property type="project" value="UniProtKB-KW"/>
</dbReference>
<dbReference type="PROSITE" id="PS51900">
    <property type="entry name" value="CB"/>
    <property type="match status" value="1"/>
</dbReference>
<dbReference type="InterPro" id="IPR010998">
    <property type="entry name" value="Integrase_recombinase_N"/>
</dbReference>
<dbReference type="InterPro" id="IPR013762">
    <property type="entry name" value="Integrase-like_cat_sf"/>
</dbReference>
<accession>A0A8S5U5W0</accession>
<dbReference type="Pfam" id="PF00589">
    <property type="entry name" value="Phage_integrase"/>
    <property type="match status" value="1"/>
</dbReference>
<dbReference type="GO" id="GO:0015074">
    <property type="term" value="P:DNA integration"/>
    <property type="evidence" value="ECO:0007669"/>
    <property type="project" value="UniProtKB-KW"/>
</dbReference>
<evidence type="ECO:0000259" key="10">
    <source>
        <dbReference type="PROSITE" id="PS51898"/>
    </source>
</evidence>
<dbReference type="InterPro" id="IPR004107">
    <property type="entry name" value="Integrase_SAM-like_N"/>
</dbReference>
<dbReference type="CDD" id="cd00397">
    <property type="entry name" value="DNA_BRE_C"/>
    <property type="match status" value="1"/>
</dbReference>
<keyword evidence="8" id="KW-1179">Viral genome integration</keyword>
<dbReference type="EMBL" id="BK016017">
    <property type="protein sequence ID" value="DAF89782.1"/>
    <property type="molecule type" value="Genomic_DNA"/>
</dbReference>
<protein>
    <recommendedName>
        <fullName evidence="2">Integrase</fullName>
    </recommendedName>
</protein>
<dbReference type="PANTHER" id="PTHR30349">
    <property type="entry name" value="PHAGE INTEGRASE-RELATED"/>
    <property type="match status" value="1"/>
</dbReference>
<reference evidence="12" key="1">
    <citation type="journal article" date="2021" name="Proc. Natl. Acad. Sci. U.S.A.">
        <title>A Catalog of Tens of Thousands of Viruses from Human Metagenomes Reveals Hidden Associations with Chronic Diseases.</title>
        <authorList>
            <person name="Tisza M.J."/>
            <person name="Buck C.B."/>
        </authorList>
    </citation>
    <scope>NUCLEOTIDE SEQUENCE</scope>
    <source>
        <strain evidence="12">CteLh2</strain>
    </source>
</reference>
<dbReference type="InterPro" id="IPR002104">
    <property type="entry name" value="Integrase_catalytic"/>
</dbReference>
<dbReference type="PROSITE" id="PS51898">
    <property type="entry name" value="TYR_RECOMBINASE"/>
    <property type="match status" value="1"/>
</dbReference>
<dbReference type="GO" id="GO:0075713">
    <property type="term" value="P:establishment of integrated proviral latency"/>
    <property type="evidence" value="ECO:0007669"/>
    <property type="project" value="UniProtKB-KW"/>
</dbReference>
<dbReference type="GO" id="GO:0044826">
    <property type="term" value="P:viral genome integration into host DNA"/>
    <property type="evidence" value="ECO:0007669"/>
    <property type="project" value="UniProtKB-KW"/>
</dbReference>
<dbReference type="GO" id="GO:0006310">
    <property type="term" value="P:DNA recombination"/>
    <property type="evidence" value="ECO:0007669"/>
    <property type="project" value="UniProtKB-KW"/>
</dbReference>
<evidence type="ECO:0000256" key="2">
    <source>
        <dbReference type="ARBA" id="ARBA00016082"/>
    </source>
</evidence>
<dbReference type="Gene3D" id="1.10.150.130">
    <property type="match status" value="1"/>
</dbReference>
<comment type="similarity">
    <text evidence="1">Belongs to the 'phage' integrase family.</text>
</comment>
<keyword evidence="5" id="KW-0229">DNA integration</keyword>
<evidence type="ECO:0000256" key="8">
    <source>
        <dbReference type="ARBA" id="ARBA00023195"/>
    </source>
</evidence>
<evidence type="ECO:0000256" key="1">
    <source>
        <dbReference type="ARBA" id="ARBA00008857"/>
    </source>
</evidence>
<dbReference type="SUPFAM" id="SSF56349">
    <property type="entry name" value="DNA breaking-rejoining enzymes"/>
    <property type="match status" value="1"/>
</dbReference>
<keyword evidence="8" id="KW-1160">Virus entry into host cell</keyword>
<feature type="domain" description="Core-binding (CB)" evidence="11">
    <location>
        <begin position="21"/>
        <end position="107"/>
    </location>
</feature>
<sequence>MARKTNRLFSTTDEELAQINPANIELRDDFLDYMETTDHSESSIITYRNNIDIFFVYVLKHCKNKDFVDIKKKDIMSWQGYMVKNGLSPARIRTIKSTISSMSNFIENVLDEEDKWKGFRNIINKIPAPVLTPVRKKTILKDEQCQELLDSLVEKGKYQHACAFALAWASGRRKSELLRIKRSYINDESLIYGSLYKTPEKIKTKGRGSKGKALNVYILKTKFKPYFDLWMKERERLGVPDDIDEIFVTNRKGEWKPAKTSLLDSYAEHFGKRLNVNFYFHCLRHQFTTALSLANIPDSIIQDLIGWESSDMVKLYKDVEVDTQLEKYFSEDGIKQVESGNLSNL</sequence>
<evidence type="ECO:0000259" key="11">
    <source>
        <dbReference type="PROSITE" id="PS51900"/>
    </source>
</evidence>
<evidence type="ECO:0000256" key="6">
    <source>
        <dbReference type="ARBA" id="ARBA00023125"/>
    </source>
</evidence>
<dbReference type="InterPro" id="IPR050090">
    <property type="entry name" value="Tyrosine_recombinase_XerCD"/>
</dbReference>
<dbReference type="InterPro" id="IPR011010">
    <property type="entry name" value="DNA_brk_join_enz"/>
</dbReference>
<evidence type="ECO:0000256" key="7">
    <source>
        <dbReference type="ARBA" id="ARBA00023172"/>
    </source>
</evidence>
<name>A0A8S5U5W0_9CAUD</name>
<keyword evidence="7" id="KW-0233">DNA recombination</keyword>
<dbReference type="Pfam" id="PF13495">
    <property type="entry name" value="Phage_int_SAM_4"/>
    <property type="match status" value="1"/>
</dbReference>
<keyword evidence="3" id="KW-0808">Transferase</keyword>
<keyword evidence="6 9" id="KW-0238">DNA-binding</keyword>
<dbReference type="InterPro" id="IPR044068">
    <property type="entry name" value="CB"/>
</dbReference>
<dbReference type="GO" id="GO:0003677">
    <property type="term" value="F:DNA binding"/>
    <property type="evidence" value="ECO:0007669"/>
    <property type="project" value="UniProtKB-UniRule"/>
</dbReference>
<proteinExistence type="inferred from homology"/>
<dbReference type="Gene3D" id="1.10.443.10">
    <property type="entry name" value="Intergrase catalytic core"/>
    <property type="match status" value="1"/>
</dbReference>
<evidence type="ECO:0000256" key="3">
    <source>
        <dbReference type="ARBA" id="ARBA00022679"/>
    </source>
</evidence>
<evidence type="ECO:0000256" key="9">
    <source>
        <dbReference type="PROSITE-ProRule" id="PRU01248"/>
    </source>
</evidence>
<organism evidence="12">
    <name type="scientific">Siphoviridae sp. cteLh2</name>
    <dbReference type="NCBI Taxonomy" id="2825590"/>
    <lineage>
        <taxon>Viruses</taxon>
        <taxon>Duplodnaviria</taxon>
        <taxon>Heunggongvirae</taxon>
        <taxon>Uroviricota</taxon>
        <taxon>Caudoviricetes</taxon>
    </lineage>
</organism>
<evidence type="ECO:0000256" key="4">
    <source>
        <dbReference type="ARBA" id="ARBA00022801"/>
    </source>
</evidence>
<dbReference type="PANTHER" id="PTHR30349:SF64">
    <property type="entry name" value="PROPHAGE INTEGRASE INTD-RELATED"/>
    <property type="match status" value="1"/>
</dbReference>
<evidence type="ECO:0000313" key="12">
    <source>
        <dbReference type="EMBL" id="DAF89782.1"/>
    </source>
</evidence>
<evidence type="ECO:0000256" key="5">
    <source>
        <dbReference type="ARBA" id="ARBA00022908"/>
    </source>
</evidence>
<keyword evidence="4" id="KW-0378">Hydrolase</keyword>